<dbReference type="CDD" id="cd16691">
    <property type="entry name" value="mRING-H2-C3H3C2_Mio"/>
    <property type="match status" value="1"/>
</dbReference>
<dbReference type="AlphaFoldDB" id="A0AAD4LKC1"/>
<dbReference type="SMART" id="SM00320">
    <property type="entry name" value="WD40"/>
    <property type="match status" value="4"/>
</dbReference>
<dbReference type="SUPFAM" id="SSF50978">
    <property type="entry name" value="WD40 repeat-like"/>
    <property type="match status" value="1"/>
</dbReference>
<dbReference type="GO" id="GO:1904263">
    <property type="term" value="P:positive regulation of TORC1 signaling"/>
    <property type="evidence" value="ECO:0007669"/>
    <property type="project" value="TreeGrafter"/>
</dbReference>
<evidence type="ECO:0000256" key="3">
    <source>
        <dbReference type="ARBA" id="ARBA00022737"/>
    </source>
</evidence>
<organism evidence="7 8">
    <name type="scientific">Lactarius akahatsu</name>
    <dbReference type="NCBI Taxonomy" id="416441"/>
    <lineage>
        <taxon>Eukaryota</taxon>
        <taxon>Fungi</taxon>
        <taxon>Dikarya</taxon>
        <taxon>Basidiomycota</taxon>
        <taxon>Agaricomycotina</taxon>
        <taxon>Agaricomycetes</taxon>
        <taxon>Russulales</taxon>
        <taxon>Russulaceae</taxon>
        <taxon>Lactarius</taxon>
    </lineage>
</organism>
<feature type="compositionally biased region" description="Low complexity" evidence="4">
    <location>
        <begin position="526"/>
        <end position="541"/>
    </location>
</feature>
<feature type="region of interest" description="Disordered" evidence="4">
    <location>
        <begin position="149"/>
        <end position="186"/>
    </location>
</feature>
<evidence type="ECO:0000256" key="1">
    <source>
        <dbReference type="ARBA" id="ARBA00009713"/>
    </source>
</evidence>
<proteinExistence type="inferred from homology"/>
<dbReference type="Gene3D" id="2.130.10.10">
    <property type="entry name" value="YVTN repeat-like/Quinoprotein amine dehydrogenase"/>
    <property type="match status" value="2"/>
</dbReference>
<evidence type="ECO:0000256" key="2">
    <source>
        <dbReference type="ARBA" id="ARBA00022574"/>
    </source>
</evidence>
<feature type="compositionally biased region" description="Pro residues" evidence="4">
    <location>
        <begin position="162"/>
        <end position="183"/>
    </location>
</feature>
<dbReference type="InterPro" id="IPR001680">
    <property type="entry name" value="WD40_rpt"/>
</dbReference>
<feature type="domain" description="GATOR2 complex protein MIO zinc-ribbon like" evidence="5">
    <location>
        <begin position="1006"/>
        <end position="1117"/>
    </location>
</feature>
<sequence length="1120" mass="122425">MALQADKRIIWSPLRRHKFLVGGGSQLTLYDWSPDDSSVHHVTSQQDLQLMKCFAWSPDPAIDALVAVGFNNGRVDLLRLESTHHIREHAANGNSHNLNPLSPRAPRACVSLAFCPVTPQYLAVGLDKIRNDSSLYIWDLHSSTPTRTLSPLASSSPTHIVAPPPSPARPPAGLPTSPRPYHPIPRTELGPRADLRTLQAHAPNESVHSLAWLPQSNHLLAAGLSQRVLRLFDLRSSAPVAASAPGRVYALSTDPFEPHHLAATGDGVVTVWDVRKLPVQLLTFSERDALADGTRTQNGGVRRVSDLEFSSVRRGLLATLGQDASYVRFWNVIKTESFDVPPTPHASDMTRTPKMAMWANALPWSVSGGTHNVPAHSAQSPTSSSHSLVLSDTRKSRRFHASLRSFALMPATRPNPLVVSLMAITKDEDLETANTHDTPIHVQWCARGSMSVAVGSAYRIFHSVPPGGVVPDPWSVVPTIVSEGTEGAGIGPFPIEVCRGRSPRLSSSRQPTFGRGDEDGFPALTSAVSSPRPSPRVKASPLPAQKAKEGTASSAHRSVPASPYLRGNAELPSSPRPYHIAGVSKLSENSASLSRVRSASGRPWRHAVDRAIDRVQALVDEDISMVMRRRVIKGYGLGYPSHNVAVLKETKEGSNDSALVEMWSWVDYARRRLEGPAVHLDGYNFSNQGIRGIWDGFPSSVQTAAPPSPSGAVPAPLLDPLIVEGIQSISRTQSRRAKQRAEVPSDFAAALLLLSAYHQANADPLDSADWKPTIPTAKLVQRRFALQLCGWSLKNEDISAVINKWEKDGRQSQAACWLVFLGKHSRAIDILMRSKDSSHNIMSGTLAALTPASNKTPELRHQYERLIMRLEDPYFRAMLTYLAAGDWPDVLEEEHIPLRERLVIALQFLEDDALSAYLRRIAETSVAQGDVEGIIVTGLTASGMQLLQNYVDRTGDVQTAAILGAYVHPHQLEDPRVERWLDAYRDFLDGWKEPARLVPPQVLIRCNYCNKVISEPHGVATANKVTSRATACPHCNRPLPRCSVCLMTLGILPDSARNGQLAHQNALTRDSVDDAIVFCQTCRHGGHAAHILEWFYGEAGAKSRGTCAVADCDHRCGDEF</sequence>
<evidence type="ECO:0000259" key="5">
    <source>
        <dbReference type="Pfam" id="PF17034"/>
    </source>
</evidence>
<feature type="compositionally biased region" description="Polar residues" evidence="4">
    <location>
        <begin position="149"/>
        <end position="158"/>
    </location>
</feature>
<protein>
    <submittedName>
        <fullName evidence="7">Uncharacterized protein</fullName>
    </submittedName>
</protein>
<dbReference type="PANTHER" id="PTHR16453:SF9">
    <property type="entry name" value="GATOR COMPLEX PROTEIN MIOS"/>
    <property type="match status" value="1"/>
</dbReference>
<dbReference type="InterPro" id="IPR049092">
    <property type="entry name" value="MIOS_a-sol"/>
</dbReference>
<feature type="region of interest" description="Disordered" evidence="4">
    <location>
        <begin position="492"/>
        <end position="573"/>
    </location>
</feature>
<keyword evidence="3" id="KW-0677">Repeat</keyword>
<dbReference type="PANTHER" id="PTHR16453">
    <property type="entry name" value="WD40 DOMAIN-CONTAINING PROTEIN MIO FAMILY MEMBER"/>
    <property type="match status" value="1"/>
</dbReference>
<comment type="similarity">
    <text evidence="1">Belongs to the WD repeat mio family.</text>
</comment>
<dbReference type="Pfam" id="PF21719">
    <property type="entry name" value="MIOS_a-sol"/>
    <property type="match status" value="1"/>
</dbReference>
<evidence type="ECO:0000256" key="4">
    <source>
        <dbReference type="SAM" id="MobiDB-lite"/>
    </source>
</evidence>
<dbReference type="Pfam" id="PF17034">
    <property type="entry name" value="zinc_ribbon_16"/>
    <property type="match status" value="1"/>
</dbReference>
<dbReference type="Pfam" id="PF21720">
    <property type="entry name" value="MIOS_WD40"/>
    <property type="match status" value="2"/>
</dbReference>
<keyword evidence="2" id="KW-0853">WD repeat</keyword>
<dbReference type="Proteomes" id="UP001201163">
    <property type="component" value="Unassembled WGS sequence"/>
</dbReference>
<dbReference type="EMBL" id="JAKELL010000011">
    <property type="protein sequence ID" value="KAH8995663.1"/>
    <property type="molecule type" value="Genomic_DNA"/>
</dbReference>
<dbReference type="InterPro" id="IPR031488">
    <property type="entry name" value="Zn_ribbon_mio"/>
</dbReference>
<dbReference type="InterPro" id="IPR036322">
    <property type="entry name" value="WD40_repeat_dom_sf"/>
</dbReference>
<dbReference type="InterPro" id="IPR015943">
    <property type="entry name" value="WD40/YVTN_repeat-like_dom_sf"/>
</dbReference>
<gene>
    <name evidence="7" type="ORF">EDB92DRAFT_1933914</name>
</gene>
<comment type="caution">
    <text evidence="7">The sequence shown here is derived from an EMBL/GenBank/DDBJ whole genome shotgun (WGS) entry which is preliminary data.</text>
</comment>
<evidence type="ECO:0000313" key="8">
    <source>
        <dbReference type="Proteomes" id="UP001201163"/>
    </source>
</evidence>
<accession>A0AAD4LKC1</accession>
<reference evidence="7" key="1">
    <citation type="submission" date="2022-01" db="EMBL/GenBank/DDBJ databases">
        <title>Comparative genomics reveals a dynamic genome evolution in the ectomycorrhizal milk-cap (Lactarius) mushrooms.</title>
        <authorList>
            <consortium name="DOE Joint Genome Institute"/>
            <person name="Lebreton A."/>
            <person name="Tang N."/>
            <person name="Kuo A."/>
            <person name="LaButti K."/>
            <person name="Drula E."/>
            <person name="Barry K."/>
            <person name="Clum A."/>
            <person name="Lipzen A."/>
            <person name="Mousain D."/>
            <person name="Ng V."/>
            <person name="Wang R."/>
            <person name="Wang X."/>
            <person name="Dai Y."/>
            <person name="Henrissat B."/>
            <person name="Grigoriev I.V."/>
            <person name="Guerin-Laguette A."/>
            <person name="Yu F."/>
            <person name="Martin F.M."/>
        </authorList>
    </citation>
    <scope>NUCLEOTIDE SEQUENCE</scope>
    <source>
        <strain evidence="7">QP</strain>
    </source>
</reference>
<evidence type="ECO:0000313" key="7">
    <source>
        <dbReference type="EMBL" id="KAH8995663.1"/>
    </source>
</evidence>
<feature type="domain" description="MIOS-like alpha-solenoid" evidence="6">
    <location>
        <begin position="776"/>
        <end position="908"/>
    </location>
</feature>
<keyword evidence="8" id="KW-1185">Reference proteome</keyword>
<evidence type="ECO:0000259" key="6">
    <source>
        <dbReference type="Pfam" id="PF21719"/>
    </source>
</evidence>
<dbReference type="GO" id="GO:0005737">
    <property type="term" value="C:cytoplasm"/>
    <property type="evidence" value="ECO:0007669"/>
    <property type="project" value="TreeGrafter"/>
</dbReference>
<name>A0AAD4LKC1_9AGAM</name>
<dbReference type="InterPro" id="IPR037593">
    <property type="entry name" value="MIOS/Sea4"/>
</dbReference>